<dbReference type="RefSeq" id="WP_005000353.1">
    <property type="nucleotide sequence ID" value="NZ_CH672427.1"/>
</dbReference>
<dbReference type="EMBL" id="AAOF01000029">
    <property type="protein sequence ID" value="EAR20218.1"/>
    <property type="molecule type" value="Genomic_DNA"/>
</dbReference>
<organism evidence="1 2">
    <name type="scientific">Nitrococcus mobilis Nb-231</name>
    <dbReference type="NCBI Taxonomy" id="314278"/>
    <lineage>
        <taxon>Bacteria</taxon>
        <taxon>Pseudomonadati</taxon>
        <taxon>Pseudomonadota</taxon>
        <taxon>Gammaproteobacteria</taxon>
        <taxon>Chromatiales</taxon>
        <taxon>Ectothiorhodospiraceae</taxon>
        <taxon>Nitrococcus</taxon>
    </lineage>
</organism>
<name>A4BVN6_9GAMM</name>
<evidence type="ECO:0000313" key="2">
    <source>
        <dbReference type="Proteomes" id="UP000003374"/>
    </source>
</evidence>
<accession>A4BVN6</accession>
<dbReference type="Proteomes" id="UP000003374">
    <property type="component" value="Unassembled WGS sequence"/>
</dbReference>
<reference evidence="1 2" key="1">
    <citation type="submission" date="2006-02" db="EMBL/GenBank/DDBJ databases">
        <authorList>
            <person name="Waterbury J."/>
            <person name="Ferriera S."/>
            <person name="Johnson J."/>
            <person name="Kravitz S."/>
            <person name="Halpern A."/>
            <person name="Remington K."/>
            <person name="Beeson K."/>
            <person name="Tran B."/>
            <person name="Rogers Y.-H."/>
            <person name="Friedman R."/>
            <person name="Venter J.C."/>
        </authorList>
    </citation>
    <scope>NUCLEOTIDE SEQUENCE [LARGE SCALE GENOMIC DNA]</scope>
    <source>
        <strain evidence="1 2">Nb-231</strain>
    </source>
</reference>
<sequence length="140" mass="15930">MKQVHRIEKRKLLRLLDEVPFGHVTSSVHVIDTATAKRHELAGVSLYSNSRGWTAQVNWWAVVETDEITLRVGDIASGERAYELRDEYRDPVHVVDEEQGSPMTDEEVSAIVAQSKLAKAWEQDVVTVLKDTRVRRATLH</sequence>
<comment type="caution">
    <text evidence="1">The sequence shown here is derived from an EMBL/GenBank/DDBJ whole genome shotgun (WGS) entry which is preliminary data.</text>
</comment>
<gene>
    <name evidence="1" type="ORF">NB231_05381</name>
</gene>
<evidence type="ECO:0000313" key="1">
    <source>
        <dbReference type="EMBL" id="EAR20218.1"/>
    </source>
</evidence>
<dbReference type="HOGENOM" id="CLU_1833066_0_0_6"/>
<dbReference type="OrthoDB" id="5794950at2"/>
<keyword evidence="2" id="KW-1185">Reference proteome</keyword>
<dbReference type="AlphaFoldDB" id="A4BVN6"/>
<proteinExistence type="predicted"/>
<protein>
    <submittedName>
        <fullName evidence="1">Uncharacterized protein</fullName>
    </submittedName>
</protein>